<dbReference type="InterPro" id="IPR035919">
    <property type="entry name" value="EAL_sf"/>
</dbReference>
<proteinExistence type="predicted"/>
<evidence type="ECO:0000259" key="1">
    <source>
        <dbReference type="PROSITE" id="PS50883"/>
    </source>
</evidence>
<keyword evidence="2" id="KW-0378">Hydrolase</keyword>
<sequence length="271" mass="29909">MRDPSFAEDADPFSYVINAKDRSVMEMVHEALNANRVTLAFQPVIGAATGETVFHEGLVRLLDDTGHIIPAGQFMGVVEAQELGRQIDCAALRCGLGALARHPRLRLAINMSARSVGYPKWMQVLKRGLSRDDTVGERLILEISETSAMQVPELVKTFMADLQDKGITFALDDFGAGTTSFRHLKEFYFDIIKIDGGFVRGCDRDPDNQCILDALVTLGQKFDMFTVAEKVETKGEANFLASVGIDCMQGYYYGAPETRPSWYVPPGRMAG</sequence>
<name>A0A0D1CPG5_9RHOB</name>
<dbReference type="PATRIC" id="fig|935700.4.peg.1677"/>
<dbReference type="Proteomes" id="UP000032232">
    <property type="component" value="Unassembled WGS sequence"/>
</dbReference>
<dbReference type="EC" id="3.1.4.52" evidence="2"/>
<dbReference type="AlphaFoldDB" id="A0A0D1CPG5"/>
<dbReference type="InterPro" id="IPR001633">
    <property type="entry name" value="EAL_dom"/>
</dbReference>
<dbReference type="Pfam" id="PF00563">
    <property type="entry name" value="EAL"/>
    <property type="match status" value="1"/>
</dbReference>
<accession>A0A0D1CPG5</accession>
<dbReference type="STRING" id="935700.jaqu_16190"/>
<dbReference type="Gene3D" id="3.20.20.450">
    <property type="entry name" value="EAL domain"/>
    <property type="match status" value="1"/>
</dbReference>
<reference evidence="2 3" key="1">
    <citation type="submission" date="2015-02" db="EMBL/GenBank/DDBJ databases">
        <title>Genome Sequence of Jannaschia aquimarina DSM28248, a member of the Roseobacter clade.</title>
        <authorList>
            <person name="Voget S."/>
            <person name="Daniel R."/>
        </authorList>
    </citation>
    <scope>NUCLEOTIDE SEQUENCE [LARGE SCALE GENOMIC DNA]</scope>
    <source>
        <strain evidence="2 3">GSW-M26</strain>
    </source>
</reference>
<organism evidence="2 3">
    <name type="scientific">Jannaschia aquimarina</name>
    <dbReference type="NCBI Taxonomy" id="935700"/>
    <lineage>
        <taxon>Bacteria</taxon>
        <taxon>Pseudomonadati</taxon>
        <taxon>Pseudomonadota</taxon>
        <taxon>Alphaproteobacteria</taxon>
        <taxon>Rhodobacterales</taxon>
        <taxon>Roseobacteraceae</taxon>
        <taxon>Jannaschia</taxon>
    </lineage>
</organism>
<evidence type="ECO:0000313" key="2">
    <source>
        <dbReference type="EMBL" id="KIT16652.1"/>
    </source>
</evidence>
<dbReference type="GO" id="GO:0071111">
    <property type="term" value="F:cyclic-guanylate-specific phosphodiesterase activity"/>
    <property type="evidence" value="ECO:0007669"/>
    <property type="project" value="UniProtKB-EC"/>
</dbReference>
<dbReference type="SUPFAM" id="SSF141868">
    <property type="entry name" value="EAL domain-like"/>
    <property type="match status" value="1"/>
</dbReference>
<dbReference type="PROSITE" id="PS50883">
    <property type="entry name" value="EAL"/>
    <property type="match status" value="1"/>
</dbReference>
<keyword evidence="3" id="KW-1185">Reference proteome</keyword>
<dbReference type="OrthoDB" id="23692at2"/>
<dbReference type="PANTHER" id="PTHR33121:SF79">
    <property type="entry name" value="CYCLIC DI-GMP PHOSPHODIESTERASE PDED-RELATED"/>
    <property type="match status" value="1"/>
</dbReference>
<comment type="caution">
    <text evidence="2">The sequence shown here is derived from an EMBL/GenBank/DDBJ whole genome shotgun (WGS) entry which is preliminary data.</text>
</comment>
<gene>
    <name evidence="2" type="primary">yfgF</name>
    <name evidence="2" type="ORF">jaqu_16190</name>
</gene>
<evidence type="ECO:0000313" key="3">
    <source>
        <dbReference type="Proteomes" id="UP000032232"/>
    </source>
</evidence>
<protein>
    <submittedName>
        <fullName evidence="2">YfgF protein</fullName>
        <ecNumber evidence="2">3.1.4.52</ecNumber>
    </submittedName>
</protein>
<dbReference type="InterPro" id="IPR050706">
    <property type="entry name" value="Cyclic-di-GMP_PDE-like"/>
</dbReference>
<feature type="domain" description="EAL" evidence="1">
    <location>
        <begin position="21"/>
        <end position="270"/>
    </location>
</feature>
<dbReference type="PANTHER" id="PTHR33121">
    <property type="entry name" value="CYCLIC DI-GMP PHOSPHODIESTERASE PDEF"/>
    <property type="match status" value="1"/>
</dbReference>
<dbReference type="EMBL" id="JYFE01000028">
    <property type="protein sequence ID" value="KIT16652.1"/>
    <property type="molecule type" value="Genomic_DNA"/>
</dbReference>
<dbReference type="SMART" id="SM00052">
    <property type="entry name" value="EAL"/>
    <property type="match status" value="1"/>
</dbReference>
<dbReference type="CDD" id="cd01948">
    <property type="entry name" value="EAL"/>
    <property type="match status" value="1"/>
</dbReference>
<dbReference type="RefSeq" id="WP_043918451.1">
    <property type="nucleotide sequence ID" value="NZ_FZPF01000003.1"/>
</dbReference>